<organism evidence="1 2">
    <name type="scientific">Tribolium castaneum</name>
    <name type="common">Red flour beetle</name>
    <dbReference type="NCBI Taxonomy" id="7070"/>
    <lineage>
        <taxon>Eukaryota</taxon>
        <taxon>Metazoa</taxon>
        <taxon>Ecdysozoa</taxon>
        <taxon>Arthropoda</taxon>
        <taxon>Hexapoda</taxon>
        <taxon>Insecta</taxon>
        <taxon>Pterygota</taxon>
        <taxon>Neoptera</taxon>
        <taxon>Endopterygota</taxon>
        <taxon>Coleoptera</taxon>
        <taxon>Polyphaga</taxon>
        <taxon>Cucujiformia</taxon>
        <taxon>Tenebrionidae</taxon>
        <taxon>Tenebrionidae incertae sedis</taxon>
        <taxon>Tribolium</taxon>
    </lineage>
</organism>
<name>D2A0C9_TRICA</name>
<gene>
    <name evidence="1" type="primary">GLEAN_08193</name>
    <name evidence="1" type="ORF">TcasGA2_TC008193</name>
</gene>
<dbReference type="HOGENOM" id="CLU_2981665_0_0_1"/>
<evidence type="ECO:0000313" key="2">
    <source>
        <dbReference type="Proteomes" id="UP000007266"/>
    </source>
</evidence>
<reference evidence="1 2" key="2">
    <citation type="journal article" date="2010" name="Nucleic Acids Res.">
        <title>BeetleBase in 2010: revisions to provide comprehensive genomic information for Tribolium castaneum.</title>
        <authorList>
            <person name="Kim H.S."/>
            <person name="Murphy T."/>
            <person name="Xia J."/>
            <person name="Caragea D."/>
            <person name="Park Y."/>
            <person name="Beeman R.W."/>
            <person name="Lorenzen M.D."/>
            <person name="Butcher S."/>
            <person name="Manak J.R."/>
            <person name="Brown S.J."/>
        </authorList>
    </citation>
    <scope>GENOME REANNOTATION</scope>
    <source>
        <strain evidence="1 2">Georgia GA2</strain>
    </source>
</reference>
<evidence type="ECO:0000313" key="1">
    <source>
        <dbReference type="EMBL" id="EFA02497.1"/>
    </source>
</evidence>
<proteinExistence type="predicted"/>
<dbReference type="AlphaFoldDB" id="D2A0C9"/>
<dbReference type="InParanoid" id="D2A0C9"/>
<sequence>MTVNRHAISVDDHEECHDVTHLNRASCRIVTVNTPKGTVQFTTYDSTDISELAPLATL</sequence>
<protein>
    <submittedName>
        <fullName evidence="1">Uncharacterized protein</fullName>
    </submittedName>
</protein>
<dbReference type="EMBL" id="KQ971338">
    <property type="protein sequence ID" value="EFA02497.1"/>
    <property type="molecule type" value="Genomic_DNA"/>
</dbReference>
<reference evidence="1 2" key="1">
    <citation type="journal article" date="2008" name="Nature">
        <title>The genome of the model beetle and pest Tribolium castaneum.</title>
        <authorList>
            <consortium name="Tribolium Genome Sequencing Consortium"/>
            <person name="Richards S."/>
            <person name="Gibbs R.A."/>
            <person name="Weinstock G.M."/>
            <person name="Brown S.J."/>
            <person name="Denell R."/>
            <person name="Beeman R.W."/>
            <person name="Gibbs R."/>
            <person name="Beeman R.W."/>
            <person name="Brown S.J."/>
            <person name="Bucher G."/>
            <person name="Friedrich M."/>
            <person name="Grimmelikhuijzen C.J."/>
            <person name="Klingler M."/>
            <person name="Lorenzen M."/>
            <person name="Richards S."/>
            <person name="Roth S."/>
            <person name="Schroder R."/>
            <person name="Tautz D."/>
            <person name="Zdobnov E.M."/>
            <person name="Muzny D."/>
            <person name="Gibbs R.A."/>
            <person name="Weinstock G.M."/>
            <person name="Attaway T."/>
            <person name="Bell S."/>
            <person name="Buhay C.J."/>
            <person name="Chandrabose M.N."/>
            <person name="Chavez D."/>
            <person name="Clerk-Blankenburg K.P."/>
            <person name="Cree A."/>
            <person name="Dao M."/>
            <person name="Davis C."/>
            <person name="Chacko J."/>
            <person name="Dinh H."/>
            <person name="Dugan-Rocha S."/>
            <person name="Fowler G."/>
            <person name="Garner T.T."/>
            <person name="Garnes J."/>
            <person name="Gnirke A."/>
            <person name="Hawes A."/>
            <person name="Hernandez J."/>
            <person name="Hines S."/>
            <person name="Holder M."/>
            <person name="Hume J."/>
            <person name="Jhangiani S.N."/>
            <person name="Joshi V."/>
            <person name="Khan Z.M."/>
            <person name="Jackson L."/>
            <person name="Kovar C."/>
            <person name="Kowis A."/>
            <person name="Lee S."/>
            <person name="Lewis L.R."/>
            <person name="Margolis J."/>
            <person name="Morgan M."/>
            <person name="Nazareth L.V."/>
            <person name="Nguyen N."/>
            <person name="Okwuonu G."/>
            <person name="Parker D."/>
            <person name="Richards S."/>
            <person name="Ruiz S.J."/>
            <person name="Santibanez J."/>
            <person name="Savard J."/>
            <person name="Scherer S.E."/>
            <person name="Schneider B."/>
            <person name="Sodergren E."/>
            <person name="Tautz D."/>
            <person name="Vattahil S."/>
            <person name="Villasana D."/>
            <person name="White C.S."/>
            <person name="Wright R."/>
            <person name="Park Y."/>
            <person name="Beeman R.W."/>
            <person name="Lord J."/>
            <person name="Oppert B."/>
            <person name="Lorenzen M."/>
            <person name="Brown S."/>
            <person name="Wang L."/>
            <person name="Savard J."/>
            <person name="Tautz D."/>
            <person name="Richards S."/>
            <person name="Weinstock G."/>
            <person name="Gibbs R.A."/>
            <person name="Liu Y."/>
            <person name="Worley K."/>
            <person name="Weinstock G."/>
            <person name="Elsik C.G."/>
            <person name="Reese J.T."/>
            <person name="Elhaik E."/>
            <person name="Landan G."/>
            <person name="Graur D."/>
            <person name="Arensburger P."/>
            <person name="Atkinson P."/>
            <person name="Beeman R.W."/>
            <person name="Beidler J."/>
            <person name="Brown S.J."/>
            <person name="Demuth J.P."/>
            <person name="Drury D.W."/>
            <person name="Du Y.Z."/>
            <person name="Fujiwara H."/>
            <person name="Lorenzen M."/>
            <person name="Maselli V."/>
            <person name="Osanai M."/>
            <person name="Park Y."/>
            <person name="Robertson H.M."/>
            <person name="Tu Z."/>
            <person name="Wang J.J."/>
            <person name="Wang S."/>
            <person name="Richards S."/>
            <person name="Song H."/>
            <person name="Zhang L."/>
            <person name="Sodergren E."/>
            <person name="Werner D."/>
            <person name="Stanke M."/>
            <person name="Morgenstern B."/>
            <person name="Solovyev V."/>
            <person name="Kosarev P."/>
            <person name="Brown G."/>
            <person name="Chen H.C."/>
            <person name="Ermolaeva O."/>
            <person name="Hlavina W."/>
            <person name="Kapustin Y."/>
            <person name="Kiryutin B."/>
            <person name="Kitts P."/>
            <person name="Maglott D."/>
            <person name="Pruitt K."/>
            <person name="Sapojnikov V."/>
            <person name="Souvorov A."/>
            <person name="Mackey A.J."/>
            <person name="Waterhouse R.M."/>
            <person name="Wyder S."/>
            <person name="Zdobnov E.M."/>
            <person name="Zdobnov E.M."/>
            <person name="Wyder S."/>
            <person name="Kriventseva E.V."/>
            <person name="Kadowaki T."/>
            <person name="Bork P."/>
            <person name="Aranda M."/>
            <person name="Bao R."/>
            <person name="Beermann A."/>
            <person name="Berns N."/>
            <person name="Bolognesi R."/>
            <person name="Bonneton F."/>
            <person name="Bopp D."/>
            <person name="Brown S.J."/>
            <person name="Bucher G."/>
            <person name="Butts T."/>
            <person name="Chaumot A."/>
            <person name="Denell R.E."/>
            <person name="Ferrier D.E."/>
            <person name="Friedrich M."/>
            <person name="Gordon C.M."/>
            <person name="Jindra M."/>
            <person name="Klingler M."/>
            <person name="Lan Q."/>
            <person name="Lattorff H.M."/>
            <person name="Laudet V."/>
            <person name="von Levetsow C."/>
            <person name="Liu Z."/>
            <person name="Lutz R."/>
            <person name="Lynch J.A."/>
            <person name="da Fonseca R.N."/>
            <person name="Posnien N."/>
            <person name="Reuter R."/>
            <person name="Roth S."/>
            <person name="Savard J."/>
            <person name="Schinko J.B."/>
            <person name="Schmitt C."/>
            <person name="Schoppmeier M."/>
            <person name="Schroder R."/>
            <person name="Shippy T.D."/>
            <person name="Simonnet F."/>
            <person name="Marques-Souza H."/>
            <person name="Tautz D."/>
            <person name="Tomoyasu Y."/>
            <person name="Trauner J."/>
            <person name="Van der Zee M."/>
            <person name="Vervoort M."/>
            <person name="Wittkopp N."/>
            <person name="Wimmer E.A."/>
            <person name="Yang X."/>
            <person name="Jones A.K."/>
            <person name="Sattelle D.B."/>
            <person name="Ebert P.R."/>
            <person name="Nelson D."/>
            <person name="Scott J.G."/>
            <person name="Beeman R.W."/>
            <person name="Muthukrishnan S."/>
            <person name="Kramer K.J."/>
            <person name="Arakane Y."/>
            <person name="Beeman R.W."/>
            <person name="Zhu Q."/>
            <person name="Hogenkamp D."/>
            <person name="Dixit R."/>
            <person name="Oppert B."/>
            <person name="Jiang H."/>
            <person name="Zou Z."/>
            <person name="Marshall J."/>
            <person name="Elpidina E."/>
            <person name="Vinokurov K."/>
            <person name="Oppert C."/>
            <person name="Zou Z."/>
            <person name="Evans J."/>
            <person name="Lu Z."/>
            <person name="Zhao P."/>
            <person name="Sumathipala N."/>
            <person name="Altincicek B."/>
            <person name="Vilcinskas A."/>
            <person name="Williams M."/>
            <person name="Hultmark D."/>
            <person name="Hetru C."/>
            <person name="Jiang H."/>
            <person name="Grimmelikhuijzen C.J."/>
            <person name="Hauser F."/>
            <person name="Cazzamali G."/>
            <person name="Williamson M."/>
            <person name="Park Y."/>
            <person name="Li B."/>
            <person name="Tanaka Y."/>
            <person name="Predel R."/>
            <person name="Neupert S."/>
            <person name="Schachtner J."/>
            <person name="Verleyen P."/>
            <person name="Raible F."/>
            <person name="Bork P."/>
            <person name="Friedrich M."/>
            <person name="Walden K.K."/>
            <person name="Robertson H.M."/>
            <person name="Angeli S."/>
            <person name="Foret S."/>
            <person name="Bucher G."/>
            <person name="Schuetz S."/>
            <person name="Maleszka R."/>
            <person name="Wimmer E.A."/>
            <person name="Beeman R.W."/>
            <person name="Lorenzen M."/>
            <person name="Tomoyasu Y."/>
            <person name="Miller S.C."/>
            <person name="Grossmann D."/>
            <person name="Bucher G."/>
        </authorList>
    </citation>
    <scope>NUCLEOTIDE SEQUENCE [LARGE SCALE GENOMIC DNA]</scope>
    <source>
        <strain evidence="1 2">Georgia GA2</strain>
    </source>
</reference>
<dbReference type="Proteomes" id="UP000007266">
    <property type="component" value="Linkage group 4"/>
</dbReference>
<keyword evidence="2" id="KW-1185">Reference proteome</keyword>
<accession>D2A0C9</accession>